<protein>
    <submittedName>
        <fullName evidence="1 4">Uncharacterized protein</fullName>
    </submittedName>
</protein>
<gene>
    <name evidence="1" type="ORF">DME_LOCUS7563</name>
</gene>
<reference evidence="1 3" key="2">
    <citation type="submission" date="2018-11" db="EMBL/GenBank/DDBJ databases">
        <authorList>
            <consortium name="Pathogen Informatics"/>
        </authorList>
    </citation>
    <scope>NUCLEOTIDE SEQUENCE [LARGE SCALE GENOMIC DNA]</scope>
</reference>
<dbReference type="EMBL" id="UYYG01001161">
    <property type="protein sequence ID" value="VDN57590.1"/>
    <property type="molecule type" value="Genomic_DNA"/>
</dbReference>
<dbReference type="AlphaFoldDB" id="A0A0N4U917"/>
<evidence type="ECO:0000313" key="3">
    <source>
        <dbReference type="Proteomes" id="UP000274756"/>
    </source>
</evidence>
<evidence type="ECO:0000313" key="4">
    <source>
        <dbReference type="WBParaSite" id="DME_0000355801-mRNA-1"/>
    </source>
</evidence>
<keyword evidence="3" id="KW-1185">Reference proteome</keyword>
<dbReference type="Proteomes" id="UP000038040">
    <property type="component" value="Unplaced"/>
</dbReference>
<proteinExistence type="predicted"/>
<organism evidence="2 4">
    <name type="scientific">Dracunculus medinensis</name>
    <name type="common">Guinea worm</name>
    <dbReference type="NCBI Taxonomy" id="318479"/>
    <lineage>
        <taxon>Eukaryota</taxon>
        <taxon>Metazoa</taxon>
        <taxon>Ecdysozoa</taxon>
        <taxon>Nematoda</taxon>
        <taxon>Chromadorea</taxon>
        <taxon>Rhabditida</taxon>
        <taxon>Spirurina</taxon>
        <taxon>Dracunculoidea</taxon>
        <taxon>Dracunculidae</taxon>
        <taxon>Dracunculus</taxon>
    </lineage>
</organism>
<evidence type="ECO:0000313" key="1">
    <source>
        <dbReference type="EMBL" id="VDN57590.1"/>
    </source>
</evidence>
<evidence type="ECO:0000313" key="2">
    <source>
        <dbReference type="Proteomes" id="UP000038040"/>
    </source>
</evidence>
<sequence>MRSDSISMKYKANFDILKVLLPKLFLDFYGLLTNDHQGYIIGNIRDNNISLSKNIKITTNQCASRMLVKVLITVALCSRPP</sequence>
<dbReference type="WBParaSite" id="DME_0000355801-mRNA-1">
    <property type="protein sequence ID" value="DME_0000355801-mRNA-1"/>
    <property type="gene ID" value="DME_0000355801"/>
</dbReference>
<name>A0A0N4U917_DRAME</name>
<accession>A0A0N4U917</accession>
<dbReference type="Proteomes" id="UP000274756">
    <property type="component" value="Unassembled WGS sequence"/>
</dbReference>
<reference evidence="4" key="1">
    <citation type="submission" date="2017-02" db="UniProtKB">
        <authorList>
            <consortium name="WormBaseParasite"/>
        </authorList>
    </citation>
    <scope>IDENTIFICATION</scope>
</reference>